<feature type="transmembrane region" description="Helical" evidence="6">
    <location>
        <begin position="79"/>
        <end position="99"/>
    </location>
</feature>
<evidence type="ECO:0000256" key="1">
    <source>
        <dbReference type="ARBA" id="ARBA00022723"/>
    </source>
</evidence>
<dbReference type="Proteomes" id="UP000003452">
    <property type="component" value="Unassembled WGS sequence"/>
</dbReference>
<dbReference type="InterPro" id="IPR003762">
    <property type="entry name" value="Lara_isomerase"/>
</dbReference>
<keyword evidence="6" id="KW-0812">Transmembrane</keyword>
<name>B5D3R3_PHOPM</name>
<protein>
    <recommendedName>
        <fullName evidence="9">Arabinose isomerase</fullName>
    </recommendedName>
</protein>
<keyword evidence="6" id="KW-1133">Transmembrane helix</keyword>
<dbReference type="GO" id="GO:0008733">
    <property type="term" value="F:L-arabinose isomerase activity"/>
    <property type="evidence" value="ECO:0007669"/>
    <property type="project" value="InterPro"/>
</dbReference>
<accession>B5D3R3</accession>
<dbReference type="PANTHER" id="PTHR38464:SF1">
    <property type="entry name" value="L-ARABINOSE ISOMERASE"/>
    <property type="match status" value="1"/>
</dbReference>
<evidence type="ECO:0008006" key="9">
    <source>
        <dbReference type="Google" id="ProtNLM"/>
    </source>
</evidence>
<reference evidence="7 8" key="2">
    <citation type="submission" date="2008-08" db="EMBL/GenBank/DDBJ databases">
        <authorList>
            <person name="Fulton L."/>
            <person name="Clifton S."/>
            <person name="Fulton B."/>
            <person name="Xu J."/>
            <person name="Minx P."/>
            <person name="Pepin K.H."/>
            <person name="Johnson M."/>
            <person name="Thiruvilangam P."/>
            <person name="Bhonagiri V."/>
            <person name="Nash W.E."/>
            <person name="Mardis E.R."/>
            <person name="Wilson R.K."/>
        </authorList>
    </citation>
    <scope>NUCLEOTIDE SEQUENCE [LARGE SCALE GENOMIC DNA]</scope>
    <source>
        <strain evidence="8">DSM 17135 / JCM 12973 / M2</strain>
    </source>
</reference>
<dbReference type="GO" id="GO:0046872">
    <property type="term" value="F:metal ion binding"/>
    <property type="evidence" value="ECO:0007669"/>
    <property type="project" value="UniProtKB-KW"/>
</dbReference>
<keyword evidence="2" id="KW-0054">Arabinose catabolism</keyword>
<proteinExistence type="predicted"/>
<dbReference type="EMBL" id="ABQC02000024">
    <property type="protein sequence ID" value="EDY94213.1"/>
    <property type="molecule type" value="Genomic_DNA"/>
</dbReference>
<keyword evidence="1" id="KW-0479">Metal-binding</keyword>
<evidence type="ECO:0000313" key="7">
    <source>
        <dbReference type="EMBL" id="EDY94213.1"/>
    </source>
</evidence>
<evidence type="ECO:0000256" key="6">
    <source>
        <dbReference type="SAM" id="Phobius"/>
    </source>
</evidence>
<sequence length="482" mass="53366">MFKIRNKMAKEKSIKAGLLGVGLNTYWNQFDGLFSRLTGYQEEIEKRMRGFCAEVVNVGIVDSTQRAEMVIKKIKTEDIDLLFVFISTYALSATLLPIVQQVKTPVILLNIQPSDAIDYNHVNQLGDRVKMTGEWLAYCQACSVPEIAYVCNKSGIRYDIVTGHLQDDEAWLEIKNWVEAACVVKGMKNNRLGILGHYYNGMIDIYSDLIKQTSVFGTQMEMLEMCELKSYWEKASENDISNKVKEFYDCFDVVPQCSQSELIRAARTSVALDKLVNEHQLGALAYYYESTSGSTYENIITSVIAGNTLLTGKGIPVAGECEVKNVQAMKILSLLKAGGSFAEFYALDFKDDVVLLGHDGPAHFLMSECKVKLVPLPVYHGKPGAGLSIQMSVKQGPVTLLAVCEGEKGIFFLIAEGEAVCGPVLQIGNTNSRYRFSCGIKSFVDRWSKAGPSHHCAIGVGHLANKLKKIAFLLGIQVVEIK</sequence>
<evidence type="ECO:0000256" key="4">
    <source>
        <dbReference type="ARBA" id="ARBA00023235"/>
    </source>
</evidence>
<reference evidence="7 8" key="1">
    <citation type="submission" date="2008-08" db="EMBL/GenBank/DDBJ databases">
        <title>Draft genome sequence of Bacteroides plebeius (DSM 17135).</title>
        <authorList>
            <person name="Sudarsanam P."/>
            <person name="Ley R."/>
            <person name="Guruge J."/>
            <person name="Turnbaugh P.J."/>
            <person name="Mahowald M."/>
            <person name="Liep D."/>
            <person name="Gordon J."/>
        </authorList>
    </citation>
    <scope>NUCLEOTIDE SEQUENCE [LARGE SCALE GENOMIC DNA]</scope>
    <source>
        <strain evidence="8">DSM 17135 / JCM 12973 / M2</strain>
    </source>
</reference>
<dbReference type="Gene3D" id="3.40.50.10940">
    <property type="match status" value="1"/>
</dbReference>
<dbReference type="InterPro" id="IPR038583">
    <property type="entry name" value="AraA_N_sf"/>
</dbReference>
<dbReference type="PANTHER" id="PTHR38464">
    <property type="entry name" value="L-ARABINOSE ISOMERASE"/>
    <property type="match status" value="1"/>
</dbReference>
<dbReference type="AlphaFoldDB" id="B5D3R3"/>
<keyword evidence="3" id="KW-0464">Manganese</keyword>
<dbReference type="InterPro" id="IPR004216">
    <property type="entry name" value="Fuc/Ara_isomerase_C"/>
</dbReference>
<keyword evidence="5" id="KW-0119">Carbohydrate metabolism</keyword>
<evidence type="ECO:0000313" key="8">
    <source>
        <dbReference type="Proteomes" id="UP000003452"/>
    </source>
</evidence>
<dbReference type="SUPFAM" id="SSF50443">
    <property type="entry name" value="FucI/AraA C-terminal domain-like"/>
    <property type="match status" value="1"/>
</dbReference>
<evidence type="ECO:0000256" key="5">
    <source>
        <dbReference type="ARBA" id="ARBA00023277"/>
    </source>
</evidence>
<dbReference type="SUPFAM" id="SSF53743">
    <property type="entry name" value="FucI/AraA N-terminal and middle domains"/>
    <property type="match status" value="1"/>
</dbReference>
<keyword evidence="6" id="KW-0472">Membrane</keyword>
<dbReference type="HOGENOM" id="CLU_045786_1_0_10"/>
<evidence type="ECO:0000256" key="3">
    <source>
        <dbReference type="ARBA" id="ARBA00023211"/>
    </source>
</evidence>
<dbReference type="InterPro" id="IPR009015">
    <property type="entry name" value="Fucose_isomerase_N/cen_sf"/>
</dbReference>
<dbReference type="GO" id="GO:0005829">
    <property type="term" value="C:cytosol"/>
    <property type="evidence" value="ECO:0007669"/>
    <property type="project" value="TreeGrafter"/>
</dbReference>
<evidence type="ECO:0000256" key="2">
    <source>
        <dbReference type="ARBA" id="ARBA00022935"/>
    </source>
</evidence>
<keyword evidence="4" id="KW-0413">Isomerase</keyword>
<gene>
    <name evidence="7" type="ORF">BACPLE_03667</name>
</gene>
<dbReference type="CDD" id="cd00578">
    <property type="entry name" value="L-fuc_L-ara-isomerases"/>
    <property type="match status" value="1"/>
</dbReference>
<organism evidence="7 8">
    <name type="scientific">Phocaeicola plebeius (strain DSM 17135 / JCM 12973 / CCUG 54634 / M2)</name>
    <name type="common">Bacteroides plebeius</name>
    <dbReference type="NCBI Taxonomy" id="484018"/>
    <lineage>
        <taxon>Bacteria</taxon>
        <taxon>Pseudomonadati</taxon>
        <taxon>Bacteroidota</taxon>
        <taxon>Bacteroidia</taxon>
        <taxon>Bacteroidales</taxon>
        <taxon>Bacteroidaceae</taxon>
        <taxon>Phocaeicola</taxon>
    </lineage>
</organism>
<dbReference type="eggNOG" id="COG2407">
    <property type="taxonomic scope" value="Bacteria"/>
</dbReference>
<comment type="caution">
    <text evidence="7">The sequence shown here is derived from an EMBL/GenBank/DDBJ whole genome shotgun (WGS) entry which is preliminary data.</text>
</comment>
<dbReference type="GO" id="GO:0019569">
    <property type="term" value="P:L-arabinose catabolic process to D-xylulose 5-phosphate"/>
    <property type="evidence" value="ECO:0007669"/>
    <property type="project" value="TreeGrafter"/>
</dbReference>